<gene>
    <name evidence="2" type="ORF">BJX67DRAFT_62790</name>
</gene>
<feature type="signal peptide" evidence="1">
    <location>
        <begin position="1"/>
        <end position="25"/>
    </location>
</feature>
<evidence type="ECO:0000313" key="3">
    <source>
        <dbReference type="Proteomes" id="UP001610432"/>
    </source>
</evidence>
<keyword evidence="1" id="KW-0732">Signal</keyword>
<keyword evidence="3" id="KW-1185">Reference proteome</keyword>
<dbReference type="GeneID" id="98150333"/>
<dbReference type="Proteomes" id="UP001610432">
    <property type="component" value="Unassembled WGS sequence"/>
</dbReference>
<dbReference type="EMBL" id="JBFXLQ010000015">
    <property type="protein sequence ID" value="KAL2868162.1"/>
    <property type="molecule type" value="Genomic_DNA"/>
</dbReference>
<organism evidence="2 3">
    <name type="scientific">Aspergillus lucknowensis</name>
    <dbReference type="NCBI Taxonomy" id="176173"/>
    <lineage>
        <taxon>Eukaryota</taxon>
        <taxon>Fungi</taxon>
        <taxon>Dikarya</taxon>
        <taxon>Ascomycota</taxon>
        <taxon>Pezizomycotina</taxon>
        <taxon>Eurotiomycetes</taxon>
        <taxon>Eurotiomycetidae</taxon>
        <taxon>Eurotiales</taxon>
        <taxon>Aspergillaceae</taxon>
        <taxon>Aspergillus</taxon>
        <taxon>Aspergillus subgen. Nidulantes</taxon>
    </lineage>
</organism>
<protein>
    <recommendedName>
        <fullName evidence="4">Secreted protein</fullName>
    </recommendedName>
</protein>
<evidence type="ECO:0000256" key="1">
    <source>
        <dbReference type="SAM" id="SignalP"/>
    </source>
</evidence>
<dbReference type="RefSeq" id="XP_070887141.1">
    <property type="nucleotide sequence ID" value="XM_071035261.1"/>
</dbReference>
<accession>A0ABR4LUF7</accession>
<feature type="chain" id="PRO_5045519827" description="Secreted protein" evidence="1">
    <location>
        <begin position="26"/>
        <end position="116"/>
    </location>
</feature>
<evidence type="ECO:0008006" key="4">
    <source>
        <dbReference type="Google" id="ProtNLM"/>
    </source>
</evidence>
<comment type="caution">
    <text evidence="2">The sequence shown here is derived from an EMBL/GenBank/DDBJ whole genome shotgun (WGS) entry which is preliminary data.</text>
</comment>
<reference evidence="2 3" key="1">
    <citation type="submission" date="2024-07" db="EMBL/GenBank/DDBJ databases">
        <title>Section-level genome sequencing and comparative genomics of Aspergillus sections Usti and Cavernicolus.</title>
        <authorList>
            <consortium name="Lawrence Berkeley National Laboratory"/>
            <person name="Nybo J.L."/>
            <person name="Vesth T.C."/>
            <person name="Theobald S."/>
            <person name="Frisvad J.C."/>
            <person name="Larsen T.O."/>
            <person name="Kjaerboelling I."/>
            <person name="Rothschild-Mancinelli K."/>
            <person name="Lyhne E.K."/>
            <person name="Kogle M.E."/>
            <person name="Barry K."/>
            <person name="Clum A."/>
            <person name="Na H."/>
            <person name="Ledsgaard L."/>
            <person name="Lin J."/>
            <person name="Lipzen A."/>
            <person name="Kuo A."/>
            <person name="Riley R."/>
            <person name="Mondo S."/>
            <person name="Labutti K."/>
            <person name="Haridas S."/>
            <person name="Pangalinan J."/>
            <person name="Salamov A.A."/>
            <person name="Simmons B.A."/>
            <person name="Magnuson J.K."/>
            <person name="Chen J."/>
            <person name="Drula E."/>
            <person name="Henrissat B."/>
            <person name="Wiebenga A."/>
            <person name="Lubbers R.J."/>
            <person name="Gomes A.C."/>
            <person name="Macurrencykelacurrency M.R."/>
            <person name="Stajich J."/>
            <person name="Grigoriev I.V."/>
            <person name="Mortensen U.H."/>
            <person name="De Vries R.P."/>
            <person name="Baker S.E."/>
            <person name="Andersen M.R."/>
        </authorList>
    </citation>
    <scope>NUCLEOTIDE SEQUENCE [LARGE SCALE GENOMIC DNA]</scope>
    <source>
        <strain evidence="2 3">CBS 449.75</strain>
    </source>
</reference>
<name>A0ABR4LUF7_9EURO</name>
<evidence type="ECO:0000313" key="2">
    <source>
        <dbReference type="EMBL" id="KAL2868162.1"/>
    </source>
</evidence>
<proteinExistence type="predicted"/>
<sequence length="116" mass="12604">MGGAGIQIAVMSLRAFLCAISYAPGDVGVICMDQFKGISHIFVLGFCNPGTKQVGAGLRPAPVYTGTEIYCRISRIVCRKILDVSICAGSSLCRQTTTIPWTNQLTSFCWQQMRVH</sequence>